<name>A0A5N6W4A6_9EURO</name>
<dbReference type="AlphaFoldDB" id="A0A5N6W4A6"/>
<dbReference type="Proteomes" id="UP000325433">
    <property type="component" value="Unassembled WGS sequence"/>
</dbReference>
<proteinExistence type="predicted"/>
<organism evidence="1 2">
    <name type="scientific">Aspergillus transmontanensis</name>
    <dbReference type="NCBI Taxonomy" id="1034304"/>
    <lineage>
        <taxon>Eukaryota</taxon>
        <taxon>Fungi</taxon>
        <taxon>Dikarya</taxon>
        <taxon>Ascomycota</taxon>
        <taxon>Pezizomycotina</taxon>
        <taxon>Eurotiomycetes</taxon>
        <taxon>Eurotiomycetidae</taxon>
        <taxon>Eurotiales</taxon>
        <taxon>Aspergillaceae</taxon>
        <taxon>Aspergillus</taxon>
        <taxon>Aspergillus subgen. Circumdati</taxon>
    </lineage>
</organism>
<keyword evidence="2" id="KW-1185">Reference proteome</keyword>
<gene>
    <name evidence="1" type="ORF">BDV41DRAFT_530486</name>
</gene>
<protein>
    <submittedName>
        <fullName evidence="1">Uncharacterized protein</fullName>
    </submittedName>
</protein>
<accession>A0A5N6W4A6</accession>
<reference evidence="2" key="1">
    <citation type="submission" date="2019-04" db="EMBL/GenBank/DDBJ databases">
        <title>Friends and foes A comparative genomics studyof 23 Aspergillus species from section Flavi.</title>
        <authorList>
            <consortium name="DOE Joint Genome Institute"/>
            <person name="Kjaerbolling I."/>
            <person name="Vesth T."/>
            <person name="Frisvad J.C."/>
            <person name="Nybo J.L."/>
            <person name="Theobald S."/>
            <person name="Kildgaard S."/>
            <person name="Isbrandt T."/>
            <person name="Kuo A."/>
            <person name="Sato A."/>
            <person name="Lyhne E.K."/>
            <person name="Kogle M.E."/>
            <person name="Wiebenga A."/>
            <person name="Kun R.S."/>
            <person name="Lubbers R.J."/>
            <person name="Makela M.R."/>
            <person name="Barry K."/>
            <person name="Chovatia M."/>
            <person name="Clum A."/>
            <person name="Daum C."/>
            <person name="Haridas S."/>
            <person name="He G."/>
            <person name="LaButti K."/>
            <person name="Lipzen A."/>
            <person name="Mondo S."/>
            <person name="Riley R."/>
            <person name="Salamov A."/>
            <person name="Simmons B.A."/>
            <person name="Magnuson J.K."/>
            <person name="Henrissat B."/>
            <person name="Mortensen U.H."/>
            <person name="Larsen T.O."/>
            <person name="Devries R.P."/>
            <person name="Grigoriev I.V."/>
            <person name="Machida M."/>
            <person name="Baker S.E."/>
            <person name="Andersen M.R."/>
        </authorList>
    </citation>
    <scope>NUCLEOTIDE SEQUENCE [LARGE SCALE GENOMIC DNA]</scope>
    <source>
        <strain evidence="2">CBS 130015</strain>
    </source>
</reference>
<evidence type="ECO:0000313" key="2">
    <source>
        <dbReference type="Proteomes" id="UP000325433"/>
    </source>
</evidence>
<sequence>MYGPSSRKRQYRRSFRQATKDSGLESWHLSFSMYCRSDVILSLMSYISGYREYYQY</sequence>
<dbReference type="EMBL" id="ML738311">
    <property type="protein sequence ID" value="KAE8315623.1"/>
    <property type="molecule type" value="Genomic_DNA"/>
</dbReference>
<evidence type="ECO:0000313" key="1">
    <source>
        <dbReference type="EMBL" id="KAE8315623.1"/>
    </source>
</evidence>